<feature type="domain" description="Protein Lines N-terminal" evidence="1">
    <location>
        <begin position="348"/>
        <end position="682"/>
    </location>
</feature>
<protein>
    <recommendedName>
        <fullName evidence="5">Protein lines</fullName>
    </recommendedName>
</protein>
<evidence type="ECO:0000313" key="3">
    <source>
        <dbReference type="EMBL" id="KAL3275978.1"/>
    </source>
</evidence>
<dbReference type="Pfam" id="PF14694">
    <property type="entry name" value="LINES_N"/>
    <property type="match status" value="1"/>
</dbReference>
<dbReference type="EMBL" id="JABFTP020000083">
    <property type="protein sequence ID" value="KAL3275978.1"/>
    <property type="molecule type" value="Genomic_DNA"/>
</dbReference>
<dbReference type="Pfam" id="PF14695">
    <property type="entry name" value="LINES_C"/>
    <property type="match status" value="1"/>
</dbReference>
<dbReference type="Proteomes" id="UP001516400">
    <property type="component" value="Unassembled WGS sequence"/>
</dbReference>
<dbReference type="AlphaFoldDB" id="A0ABD2NBJ2"/>
<evidence type="ECO:0000259" key="2">
    <source>
        <dbReference type="Pfam" id="PF14695"/>
    </source>
</evidence>
<dbReference type="PANTHER" id="PTHR16057:SF1">
    <property type="entry name" value="PROTEIN LINES HOMOLOG 1"/>
    <property type="match status" value="1"/>
</dbReference>
<evidence type="ECO:0000259" key="1">
    <source>
        <dbReference type="Pfam" id="PF14694"/>
    </source>
</evidence>
<proteinExistence type="predicted"/>
<gene>
    <name evidence="3" type="ORF">HHI36_020709</name>
</gene>
<keyword evidence="4" id="KW-1185">Reference proteome</keyword>
<reference evidence="3 4" key="1">
    <citation type="journal article" date="2021" name="BMC Biol.">
        <title>Horizontally acquired antibacterial genes associated with adaptive radiation of ladybird beetles.</title>
        <authorList>
            <person name="Li H.S."/>
            <person name="Tang X.F."/>
            <person name="Huang Y.H."/>
            <person name="Xu Z.Y."/>
            <person name="Chen M.L."/>
            <person name="Du X.Y."/>
            <person name="Qiu B.Y."/>
            <person name="Chen P.T."/>
            <person name="Zhang W."/>
            <person name="Slipinski A."/>
            <person name="Escalona H.E."/>
            <person name="Waterhouse R.M."/>
            <person name="Zwick A."/>
            <person name="Pang H."/>
        </authorList>
    </citation>
    <scope>NUCLEOTIDE SEQUENCE [LARGE SCALE GENOMIC DNA]</scope>
    <source>
        <strain evidence="3">SYSU2018</strain>
    </source>
</reference>
<dbReference type="InterPro" id="IPR032794">
    <property type="entry name" value="LINES_N"/>
</dbReference>
<feature type="domain" description="Protein Lines C-terminal" evidence="2">
    <location>
        <begin position="691"/>
        <end position="726"/>
    </location>
</feature>
<name>A0ABD2NBJ2_9CUCU</name>
<dbReference type="PANTHER" id="PTHR16057">
    <property type="entry name" value="WINS1, 2 PROTEIN"/>
    <property type="match status" value="1"/>
</dbReference>
<dbReference type="InterPro" id="IPR024875">
    <property type="entry name" value="Protein_Lines"/>
</dbReference>
<evidence type="ECO:0008006" key="5">
    <source>
        <dbReference type="Google" id="ProtNLM"/>
    </source>
</evidence>
<organism evidence="3 4">
    <name type="scientific">Cryptolaemus montrouzieri</name>
    <dbReference type="NCBI Taxonomy" id="559131"/>
    <lineage>
        <taxon>Eukaryota</taxon>
        <taxon>Metazoa</taxon>
        <taxon>Ecdysozoa</taxon>
        <taxon>Arthropoda</taxon>
        <taxon>Hexapoda</taxon>
        <taxon>Insecta</taxon>
        <taxon>Pterygota</taxon>
        <taxon>Neoptera</taxon>
        <taxon>Endopterygota</taxon>
        <taxon>Coleoptera</taxon>
        <taxon>Polyphaga</taxon>
        <taxon>Cucujiformia</taxon>
        <taxon>Coccinelloidea</taxon>
        <taxon>Coccinellidae</taxon>
        <taxon>Scymninae</taxon>
        <taxon>Scymnini</taxon>
        <taxon>Cryptolaemus</taxon>
    </lineage>
</organism>
<sequence length="735" mass="83790">MVLRHRNINNMASEQPLKKKLKIEDVETSDETDFIDTRSDGISSLSLTSLHSSLPVNVNEADVTLNDINHEKLPCRTNECSVETNERVQSSHSANGNIFECSYISNNCNVLIEPAPDIIASNCPQYSNYSVINDPARVVPVPDCLPIQNFEEIDSGLDEFQSFLVKQCLCGISDELFRRPFDGYQIISPNGIRPGMLTEWPDSKILHFLSNLQLLFDVYLKQNNKGLICSKILDICNNISTNEYILMEQIISLCDARNRYINFMSAKVVSSFFIITKTNINNEWLETIFNFLTLDNIDYVKMNFALEVIKRVVEWKDSDSHVLEESTSSASGSNRESEVNLNCSMVPFNDSESFDTSFIKGLIIKNLVVKWQALIAKVRFLIDNNINVQAQTCIITFLELWENTISVKNNLSVIDTKPFYAHLEKFLALLNNSLPPIIWKQLLSLFNEVLCYGSTLALQDLLPDDTCRLAHFVIRYVKDHALLDSLPFKRNEGFTVHSFAGTIPSTYPTQSNIDKTLLQKMVLLVLKSVALSIKETKSDSSDSSIGSDDSDYNQDMLVIGRSMKDVLKKLDNFLKNNLDFHPETPFSKILIRLFSDQDDYMIESMVCTLDITVGIPDRCAVFPEIFSMLNPTHYFVEFLKVVLHDSHVLLDYLVSNETCFLLYLLRFLKYIRKNWSSFVRSCGEGNEFDATMNVLISLSEQIERLVVRGLFPYNIDPVLRLLKVCSNLYEGNEYS</sequence>
<evidence type="ECO:0000313" key="4">
    <source>
        <dbReference type="Proteomes" id="UP001516400"/>
    </source>
</evidence>
<comment type="caution">
    <text evidence="3">The sequence shown here is derived from an EMBL/GenBank/DDBJ whole genome shotgun (WGS) entry which is preliminary data.</text>
</comment>
<accession>A0ABD2NBJ2</accession>
<dbReference type="InterPro" id="IPR029415">
    <property type="entry name" value="Lines_C"/>
</dbReference>